<dbReference type="InterPro" id="IPR057596">
    <property type="entry name" value="RDRP_core"/>
</dbReference>
<feature type="region of interest" description="Disordered" evidence="2">
    <location>
        <begin position="1"/>
        <end position="201"/>
    </location>
</feature>
<evidence type="ECO:0000313" key="4">
    <source>
        <dbReference type="EMBL" id="KIY67534.1"/>
    </source>
</evidence>
<dbReference type="Pfam" id="PF05183">
    <property type="entry name" value="RdRP"/>
    <property type="match status" value="1"/>
</dbReference>
<feature type="compositionally biased region" description="Low complexity" evidence="2">
    <location>
        <begin position="103"/>
        <end position="119"/>
    </location>
</feature>
<keyword evidence="1" id="KW-0696">RNA-directed RNA polymerase</keyword>
<comment type="similarity">
    <text evidence="1">Belongs to the RdRP family.</text>
</comment>
<proteinExistence type="inferred from homology"/>
<evidence type="ECO:0000256" key="1">
    <source>
        <dbReference type="RuleBase" id="RU363098"/>
    </source>
</evidence>
<feature type="compositionally biased region" description="Basic and acidic residues" evidence="2">
    <location>
        <begin position="1124"/>
        <end position="1134"/>
    </location>
</feature>
<feature type="region of interest" description="Disordered" evidence="2">
    <location>
        <begin position="1103"/>
        <end position="1134"/>
    </location>
</feature>
<dbReference type="PANTHER" id="PTHR23079">
    <property type="entry name" value="RNA-DEPENDENT RNA POLYMERASE"/>
    <property type="match status" value="1"/>
</dbReference>
<keyword evidence="1" id="KW-0808">Transferase</keyword>
<dbReference type="InterPro" id="IPR007855">
    <property type="entry name" value="RDRP"/>
</dbReference>
<protein>
    <recommendedName>
        <fullName evidence="1">RNA-dependent RNA polymerase</fullName>
        <ecNumber evidence="1">2.7.7.48</ecNumber>
    </recommendedName>
</protein>
<accession>A0A0D7BBI3</accession>
<dbReference type="GO" id="GO:0031380">
    <property type="term" value="C:nuclear RNA-directed RNA polymerase complex"/>
    <property type="evidence" value="ECO:0007669"/>
    <property type="project" value="TreeGrafter"/>
</dbReference>
<gene>
    <name evidence="4" type="ORF">CYLTODRAFT_422415</name>
</gene>
<evidence type="ECO:0000313" key="5">
    <source>
        <dbReference type="Proteomes" id="UP000054007"/>
    </source>
</evidence>
<keyword evidence="1" id="KW-0694">RNA-binding</keyword>
<dbReference type="STRING" id="1314674.A0A0D7BBI3"/>
<evidence type="ECO:0000259" key="3">
    <source>
        <dbReference type="Pfam" id="PF05183"/>
    </source>
</evidence>
<keyword evidence="5" id="KW-1185">Reference proteome</keyword>
<feature type="compositionally biased region" description="Low complexity" evidence="2">
    <location>
        <begin position="142"/>
        <end position="161"/>
    </location>
</feature>
<dbReference type="GO" id="GO:0003723">
    <property type="term" value="F:RNA binding"/>
    <property type="evidence" value="ECO:0007669"/>
    <property type="project" value="UniProtKB-KW"/>
</dbReference>
<feature type="compositionally biased region" description="Low complexity" evidence="2">
    <location>
        <begin position="13"/>
        <end position="26"/>
    </location>
</feature>
<keyword evidence="1" id="KW-0548">Nucleotidyltransferase</keyword>
<organism evidence="4 5">
    <name type="scientific">Cylindrobasidium torrendii FP15055 ss-10</name>
    <dbReference type="NCBI Taxonomy" id="1314674"/>
    <lineage>
        <taxon>Eukaryota</taxon>
        <taxon>Fungi</taxon>
        <taxon>Dikarya</taxon>
        <taxon>Basidiomycota</taxon>
        <taxon>Agaricomycotina</taxon>
        <taxon>Agaricomycetes</taxon>
        <taxon>Agaricomycetidae</taxon>
        <taxon>Agaricales</taxon>
        <taxon>Marasmiineae</taxon>
        <taxon>Physalacriaceae</taxon>
        <taxon>Cylindrobasidium</taxon>
    </lineage>
</organism>
<name>A0A0D7BBI3_9AGAR</name>
<feature type="domain" description="RDRP core" evidence="3">
    <location>
        <begin position="373"/>
        <end position="995"/>
    </location>
</feature>
<dbReference type="AlphaFoldDB" id="A0A0D7BBI3"/>
<dbReference type="GO" id="GO:0030422">
    <property type="term" value="P:siRNA processing"/>
    <property type="evidence" value="ECO:0007669"/>
    <property type="project" value="TreeGrafter"/>
</dbReference>
<dbReference type="EC" id="2.7.7.48" evidence="1"/>
<dbReference type="OrthoDB" id="10055769at2759"/>
<evidence type="ECO:0000256" key="2">
    <source>
        <dbReference type="SAM" id="MobiDB-lite"/>
    </source>
</evidence>
<dbReference type="GO" id="GO:0003968">
    <property type="term" value="F:RNA-directed RNA polymerase activity"/>
    <property type="evidence" value="ECO:0007669"/>
    <property type="project" value="UniProtKB-KW"/>
</dbReference>
<feature type="compositionally biased region" description="Low complexity" evidence="2">
    <location>
        <begin position="38"/>
        <end position="57"/>
    </location>
</feature>
<dbReference type="PANTHER" id="PTHR23079:SF14">
    <property type="entry name" value="RNA-DEPENDENT RNA POLYMERASE"/>
    <property type="match status" value="1"/>
</dbReference>
<dbReference type="EMBL" id="KN880523">
    <property type="protein sequence ID" value="KIY67534.1"/>
    <property type="molecule type" value="Genomic_DNA"/>
</dbReference>
<dbReference type="Proteomes" id="UP000054007">
    <property type="component" value="Unassembled WGS sequence"/>
</dbReference>
<feature type="compositionally biased region" description="Polar residues" evidence="2">
    <location>
        <begin position="80"/>
        <end position="90"/>
    </location>
</feature>
<comment type="catalytic activity">
    <reaction evidence="1">
        <text>RNA(n) + a ribonucleoside 5'-triphosphate = RNA(n+1) + diphosphate</text>
        <dbReference type="Rhea" id="RHEA:21248"/>
        <dbReference type="Rhea" id="RHEA-COMP:14527"/>
        <dbReference type="Rhea" id="RHEA-COMP:17342"/>
        <dbReference type="ChEBI" id="CHEBI:33019"/>
        <dbReference type="ChEBI" id="CHEBI:61557"/>
        <dbReference type="ChEBI" id="CHEBI:140395"/>
        <dbReference type="EC" id="2.7.7.48"/>
    </reaction>
</comment>
<sequence length="1235" mass="137770">MDQSANRSGGALTRPRNTTSSSARTTTPKRTRHTQRDATSAISSASLATPSQSTQRSSVRRTPKNASIAFYYSKPAGEATDSSSSATIDVTSDEDDSYGSSVSQRPASIRRSQPSPSSRGQKREPNIHPKSPPSKRRLPNMSATFTNTTTPPSTQSTVAPANDAEMIDLTRDSSEEPLPAPPRPRPARQRPLPPPPPLQATRSESFEMVHAPSTSTGNMQKKPVVSSQSSSSFLQDMFKNGVDLPVSIIAHDKAVQKSMDEKLIAWSVQYTLAQGVSCGRWTWNDVLSKLDDLEGDEDKILPKTESIVYGRPCYLDEASAYQIGKQARLEQLAIMENQGAGMVMGNFHGEPGWFGGRIQQLAHLKQLPDDTYKVVLQPLEMVRGNSTRFARYLGSRRILKLSVTDKLLRQEGVQNYIRQIFVVCGRMFVPWVSKEGSLYLVETDQNHERDSCKSLGDHFRKSYASIFEWHNSPTLNQSQPWAKFVTRNVLGLSTSVPGIEFDADDIEYISDEVAEDWDISKGDAPAEKLLTDGCGYMNQAAFTQLTFNLELHAQPTAVQGRIAGNKGLWVMHPNDNKGLKPKIWIRKSQHKINHVKPYERSYRVFDVVSCGNPPSTVSLSSQSIIILSHNGISSEVLKSLMKDGIEREVRPLMADGETSPLAPLKVWDAAARAGSITGQRVARYAAGMGRVLGVARRRFKENNEYDETFNAGDEEPQVYTGRSASSGIPHNLSEVTVEIIQSGYTPAKSAFLHQKIYNLIKMVLTSSTSEYRIPLPEGTSREAFVIPDPHHVLKAGEVFFYSSEPLMDPKTRMIRNIPVGEAVIGRYPIRLPNDIQKVTVVDKHELYHYKDVIVIPVEGSTSFMQLLSGGDFDGDTAFLIWLEEVVDGFINKPLSPPPDKFLEDHFTRGKENVGSFCQRLLDAVDVRAAQKEFFNTLMTGLTNGNVGRYSVMHENALYQHGADHPKAIRLAYQFNTLLDSSKTGYVLRSGILEQDSREFVRRPLCFDPKGIPPKDNSRFVLDVIKAHVQHLADSLLNEYKKCEPKLTTADDPMFQEWAALTDSLRVSHSTLPEDKIVAKKSNVFLLQVKKHVHASWTEWRSATSRDKAAKGSENVQKDRKKRKSPENARDITDKASRMYAASLPDPEDPNEQHQYMHLMLLNRIKAYVAYCEDMRYPDELKPRTSPNDSFAFCVAFTQLCAMQAERSRTGYASSIRALDEMRGIGGAGRKVLDSL</sequence>
<reference evidence="4 5" key="1">
    <citation type="journal article" date="2015" name="Fungal Genet. Biol.">
        <title>Evolution of novel wood decay mechanisms in Agaricales revealed by the genome sequences of Fistulina hepatica and Cylindrobasidium torrendii.</title>
        <authorList>
            <person name="Floudas D."/>
            <person name="Held B.W."/>
            <person name="Riley R."/>
            <person name="Nagy L.G."/>
            <person name="Koehler G."/>
            <person name="Ransdell A.S."/>
            <person name="Younus H."/>
            <person name="Chow J."/>
            <person name="Chiniquy J."/>
            <person name="Lipzen A."/>
            <person name="Tritt A."/>
            <person name="Sun H."/>
            <person name="Haridas S."/>
            <person name="LaButti K."/>
            <person name="Ohm R.A."/>
            <person name="Kues U."/>
            <person name="Blanchette R.A."/>
            <person name="Grigoriev I.V."/>
            <person name="Minto R.E."/>
            <person name="Hibbett D.S."/>
        </authorList>
    </citation>
    <scope>NUCLEOTIDE SEQUENCE [LARGE SCALE GENOMIC DNA]</scope>
    <source>
        <strain evidence="4 5">FP15055 ss-10</strain>
    </source>
</reference>